<name>A0A7G5GS38_9BACT</name>
<evidence type="ECO:0000313" key="1">
    <source>
        <dbReference type="EMBL" id="QMW01680.1"/>
    </source>
</evidence>
<gene>
    <name evidence="1" type="ORF">H3H32_27565</name>
</gene>
<dbReference type="EMBL" id="CP059732">
    <property type="protein sequence ID" value="QMW01680.1"/>
    <property type="molecule type" value="Genomic_DNA"/>
</dbReference>
<dbReference type="Proteomes" id="UP000515369">
    <property type="component" value="Chromosome"/>
</dbReference>
<sequence length="53" mass="5726">MTVTHAGKLLKYIRQLVTSPMLNRLVLQIVPPDFPPVGIHLWSGATAFPTAAG</sequence>
<dbReference type="KEGG" id="sfol:H3H32_27565"/>
<organism evidence="1 2">
    <name type="scientific">Spirosoma foliorum</name>
    <dbReference type="NCBI Taxonomy" id="2710596"/>
    <lineage>
        <taxon>Bacteria</taxon>
        <taxon>Pseudomonadati</taxon>
        <taxon>Bacteroidota</taxon>
        <taxon>Cytophagia</taxon>
        <taxon>Cytophagales</taxon>
        <taxon>Cytophagaceae</taxon>
        <taxon>Spirosoma</taxon>
    </lineage>
</organism>
<keyword evidence="2" id="KW-1185">Reference proteome</keyword>
<dbReference type="AlphaFoldDB" id="A0A7G5GS38"/>
<accession>A0A7G5GS38</accession>
<proteinExistence type="predicted"/>
<evidence type="ECO:0000313" key="2">
    <source>
        <dbReference type="Proteomes" id="UP000515369"/>
    </source>
</evidence>
<reference evidence="1 2" key="1">
    <citation type="submission" date="2020-07" db="EMBL/GenBank/DDBJ databases">
        <title>Spirosoma foliorum sp. nov., isolated from the leaves on the Nejang mountain Korea, Republic of.</title>
        <authorList>
            <person name="Ho H."/>
            <person name="Lee Y.-J."/>
            <person name="Nurcahyanto D.-A."/>
            <person name="Kim S.-G."/>
        </authorList>
    </citation>
    <scope>NUCLEOTIDE SEQUENCE [LARGE SCALE GENOMIC DNA]</scope>
    <source>
        <strain evidence="1 2">PL0136</strain>
    </source>
</reference>
<protein>
    <submittedName>
        <fullName evidence="1">Uncharacterized protein</fullName>
    </submittedName>
</protein>
<dbReference type="RefSeq" id="WP_182458959.1">
    <property type="nucleotide sequence ID" value="NZ_CP059732.1"/>
</dbReference>